<name>A0A2B4RFB8_STYPI</name>
<accession>A0A2B4RFB8</accession>
<dbReference type="AlphaFoldDB" id="A0A2B4RFB8"/>
<comment type="caution">
    <text evidence="5">The sequence shown here is derived from an EMBL/GenBank/DDBJ whole genome shotgun (WGS) entry which is preliminary data.</text>
</comment>
<dbReference type="PANTHER" id="PTHR47526">
    <property type="entry name" value="ATP-DEPENDENT DNA HELICASE"/>
    <property type="match status" value="1"/>
</dbReference>
<dbReference type="Pfam" id="PF02902">
    <property type="entry name" value="Peptidase_C48"/>
    <property type="match status" value="1"/>
</dbReference>
<feature type="domain" description="Ubiquitin-like protease family profile" evidence="4">
    <location>
        <begin position="172"/>
        <end position="228"/>
    </location>
</feature>
<dbReference type="SUPFAM" id="SSF54001">
    <property type="entry name" value="Cysteine proteinases"/>
    <property type="match status" value="1"/>
</dbReference>
<dbReference type="InterPro" id="IPR038765">
    <property type="entry name" value="Papain-like_cys_pep_sf"/>
</dbReference>
<dbReference type="GO" id="GO:0006508">
    <property type="term" value="P:proteolysis"/>
    <property type="evidence" value="ECO:0007669"/>
    <property type="project" value="UniProtKB-KW"/>
</dbReference>
<gene>
    <name evidence="5" type="ORF">AWC38_SpisGene20263</name>
</gene>
<dbReference type="Proteomes" id="UP000225706">
    <property type="component" value="Unassembled WGS sequence"/>
</dbReference>
<reference evidence="6" key="1">
    <citation type="journal article" date="2017" name="bioRxiv">
        <title>Comparative analysis of the genomes of Stylophora pistillata and Acropora digitifera provides evidence for extensive differences between species of corals.</title>
        <authorList>
            <person name="Voolstra C.R."/>
            <person name="Li Y."/>
            <person name="Liew Y.J."/>
            <person name="Baumgarten S."/>
            <person name="Zoccola D."/>
            <person name="Flot J.-F."/>
            <person name="Tambutte S."/>
            <person name="Allemand D."/>
            <person name="Aranda M."/>
        </authorList>
    </citation>
    <scope>NUCLEOTIDE SEQUENCE [LARGE SCALE GENOMIC DNA]</scope>
</reference>
<keyword evidence="2" id="KW-0645">Protease</keyword>
<proteinExistence type="inferred from homology"/>
<evidence type="ECO:0000259" key="4">
    <source>
        <dbReference type="Pfam" id="PF02902"/>
    </source>
</evidence>
<evidence type="ECO:0000256" key="1">
    <source>
        <dbReference type="ARBA" id="ARBA00005234"/>
    </source>
</evidence>
<protein>
    <recommendedName>
        <fullName evidence="4">Ubiquitin-like protease family profile domain-containing protein</fullName>
    </recommendedName>
</protein>
<evidence type="ECO:0000256" key="3">
    <source>
        <dbReference type="ARBA" id="ARBA00022801"/>
    </source>
</evidence>
<dbReference type="EMBL" id="LSMT01000642">
    <property type="protein sequence ID" value="PFX15513.1"/>
    <property type="molecule type" value="Genomic_DNA"/>
</dbReference>
<keyword evidence="3" id="KW-0378">Hydrolase</keyword>
<evidence type="ECO:0000313" key="6">
    <source>
        <dbReference type="Proteomes" id="UP000225706"/>
    </source>
</evidence>
<dbReference type="OrthoDB" id="5978840at2759"/>
<keyword evidence="6" id="KW-1185">Reference proteome</keyword>
<organism evidence="5 6">
    <name type="scientific">Stylophora pistillata</name>
    <name type="common">Smooth cauliflower coral</name>
    <dbReference type="NCBI Taxonomy" id="50429"/>
    <lineage>
        <taxon>Eukaryota</taxon>
        <taxon>Metazoa</taxon>
        <taxon>Cnidaria</taxon>
        <taxon>Anthozoa</taxon>
        <taxon>Hexacorallia</taxon>
        <taxon>Scleractinia</taxon>
        <taxon>Astrocoeniina</taxon>
        <taxon>Pocilloporidae</taxon>
        <taxon>Stylophora</taxon>
    </lineage>
</organism>
<dbReference type="GO" id="GO:0008234">
    <property type="term" value="F:cysteine-type peptidase activity"/>
    <property type="evidence" value="ECO:0007669"/>
    <property type="project" value="InterPro"/>
</dbReference>
<sequence length="256" mass="29285">MKCQWILPPFVKDVEYARVRDINFKYAKKLKSELDENIENLMNDDCEEFYEEKKKSKIKDKSVPVPTQGDMDALFSELSECKIKPVVLSLVQPYAESYVKSSRHITTVTDFFDKKYLELSYPELLKVCMSIKLDITKENIDQVERDTIKQAKGINFFKHRAGRIGYVIVLDSMMSPISQELQELAENLVGGNLKGVRNVNVQQQQNGSDCGVFSIAFATCLVYGQNPLTVTFNISKMRSHLIRCLQSGIMDLFPTI</sequence>
<dbReference type="Gene3D" id="3.40.395.10">
    <property type="entry name" value="Adenoviral Proteinase, Chain A"/>
    <property type="match status" value="1"/>
</dbReference>
<evidence type="ECO:0000313" key="5">
    <source>
        <dbReference type="EMBL" id="PFX15513.1"/>
    </source>
</evidence>
<comment type="similarity">
    <text evidence="1">Belongs to the peptidase C48 family.</text>
</comment>
<evidence type="ECO:0000256" key="2">
    <source>
        <dbReference type="ARBA" id="ARBA00022670"/>
    </source>
</evidence>
<dbReference type="InterPro" id="IPR003653">
    <property type="entry name" value="Peptidase_C48_C"/>
</dbReference>
<dbReference type="PANTHER" id="PTHR47526:SF3">
    <property type="entry name" value="PHD-TYPE DOMAIN-CONTAINING PROTEIN"/>
    <property type="match status" value="1"/>
</dbReference>